<feature type="transmembrane region" description="Helical" evidence="1">
    <location>
        <begin position="458"/>
        <end position="477"/>
    </location>
</feature>
<keyword evidence="3" id="KW-1185">Reference proteome</keyword>
<protein>
    <submittedName>
        <fullName evidence="2">DUF2142 domain-containing protein</fullName>
    </submittedName>
</protein>
<name>A0A4Y6V7U8_9PROT</name>
<keyword evidence="1" id="KW-1133">Transmembrane helix</keyword>
<dbReference type="InterPro" id="IPR018674">
    <property type="entry name" value="DUF2142_membrane"/>
</dbReference>
<dbReference type="AlphaFoldDB" id="A0A4Y6V7U8"/>
<feature type="transmembrane region" description="Helical" evidence="1">
    <location>
        <begin position="166"/>
        <end position="188"/>
    </location>
</feature>
<organism evidence="2 3">
    <name type="scientific">Neokomagataea tanensis</name>
    <dbReference type="NCBI Taxonomy" id="661191"/>
    <lineage>
        <taxon>Bacteria</taxon>
        <taxon>Pseudomonadati</taxon>
        <taxon>Pseudomonadota</taxon>
        <taxon>Alphaproteobacteria</taxon>
        <taxon>Acetobacterales</taxon>
        <taxon>Acetobacteraceae</taxon>
        <taxon>Neokomagataea</taxon>
    </lineage>
</organism>
<evidence type="ECO:0000313" key="3">
    <source>
        <dbReference type="Proteomes" id="UP000317214"/>
    </source>
</evidence>
<keyword evidence="1" id="KW-0472">Membrane</keyword>
<evidence type="ECO:0000256" key="1">
    <source>
        <dbReference type="SAM" id="Phobius"/>
    </source>
</evidence>
<feature type="transmembrane region" description="Helical" evidence="1">
    <location>
        <begin position="359"/>
        <end position="382"/>
    </location>
</feature>
<dbReference type="KEGG" id="ntn:D5366_06700"/>
<reference evidence="2 3" key="1">
    <citation type="submission" date="2018-09" db="EMBL/GenBank/DDBJ databases">
        <title>The complete genome sequence of Neokomagataea tanensis NBRC 106556(T).</title>
        <authorList>
            <person name="Chua K.-O."/>
            <person name="See-Too W.-S."/>
            <person name="Hong K.-W."/>
            <person name="Yin W.-F."/>
            <person name="Chan K.-G."/>
        </authorList>
    </citation>
    <scope>NUCLEOTIDE SEQUENCE [LARGE SCALE GENOMIC DNA]</scope>
    <source>
        <strain evidence="3">AH13 \ NBRC 106556</strain>
    </source>
</reference>
<feature type="transmembrane region" description="Helical" evidence="1">
    <location>
        <begin position="33"/>
        <end position="52"/>
    </location>
</feature>
<dbReference type="Pfam" id="PF09913">
    <property type="entry name" value="DUF2142"/>
    <property type="match status" value="1"/>
</dbReference>
<dbReference type="EMBL" id="CP032485">
    <property type="protein sequence ID" value="QDH24948.1"/>
    <property type="molecule type" value="Genomic_DNA"/>
</dbReference>
<evidence type="ECO:0000313" key="2">
    <source>
        <dbReference type="EMBL" id="QDH24948.1"/>
    </source>
</evidence>
<feature type="transmembrane region" description="Helical" evidence="1">
    <location>
        <begin position="319"/>
        <end position="339"/>
    </location>
</feature>
<dbReference type="OrthoDB" id="2220917at2"/>
<dbReference type="Proteomes" id="UP000317214">
    <property type="component" value="Chromosome"/>
</dbReference>
<feature type="transmembrane region" description="Helical" evidence="1">
    <location>
        <begin position="394"/>
        <end position="413"/>
    </location>
</feature>
<accession>A0A4Y6V7U8</accession>
<feature type="transmembrane region" description="Helical" evidence="1">
    <location>
        <begin position="277"/>
        <end position="298"/>
    </location>
</feature>
<feature type="transmembrane region" description="Helical" evidence="1">
    <location>
        <begin position="428"/>
        <end position="446"/>
    </location>
</feature>
<keyword evidence="1" id="KW-0812">Transmembrane</keyword>
<feature type="transmembrane region" description="Helical" evidence="1">
    <location>
        <begin position="239"/>
        <end position="257"/>
    </location>
</feature>
<sequence>MLPALWGWELCGGTMYRRFFAAVLSDETAFRRLFAFLWALIIGPVLVGMVFLTPPIQVPDEEHHFLRAAQIGEGHLIGDRLSPWNSGGTLPHGAVNFAYRFNDIRFHADRKITVGQVLNARDDHWDTPREQAPFPNTVIYAPFFYIPQAIGIDAGRLLHRSALVSLYLGRLASVLGCLTLGALALAITNRGRMVMAVILSLPMTLTLCASCSQDGLFITSCALWVALMTHMRGPMAEHRWYWVVLIALMSALLASKPPYIMMAFLPFFFAGRKHWRFASYAAAVSIGVMLLWSIYGMHPVDITSGGSGAVSGKRQALRLFHHPWVAVTLIVHTAVTFGSSLYQQYLGVLGWLDAAAPLWFYRSASFAFALSVISALIARRYAWGLTDWIERLGVLLVLLATFCGVSLALYMIWTPVGESLILGLQGRYYLGFSLLFALLFPQILRLRFAVLSRGVDAALVIAVPCLCGVAALETLVLRYW</sequence>
<gene>
    <name evidence="2" type="ORF">D5366_06700</name>
</gene>
<feature type="transmembrane region" description="Helical" evidence="1">
    <location>
        <begin position="194"/>
        <end position="227"/>
    </location>
</feature>
<proteinExistence type="predicted"/>